<dbReference type="InterPro" id="IPR026354">
    <property type="entry name" value="4helix_suffix_dom"/>
</dbReference>
<dbReference type="InterPro" id="IPR012657">
    <property type="entry name" value="23S_rRNA-intervening_sequence"/>
</dbReference>
<proteinExistence type="predicted"/>
<protein>
    <submittedName>
        <fullName evidence="1">Four helix bundle protein</fullName>
    </submittedName>
</protein>
<gene>
    <name evidence="1" type="ORF">CKA38_03070</name>
</gene>
<dbReference type="SUPFAM" id="SSF158446">
    <property type="entry name" value="IVS-encoded protein-like"/>
    <property type="match status" value="1"/>
</dbReference>
<evidence type="ECO:0000313" key="2">
    <source>
        <dbReference type="Proteomes" id="UP000244896"/>
    </source>
</evidence>
<dbReference type="EMBL" id="CP023004">
    <property type="protein sequence ID" value="AWI08373.1"/>
    <property type="molecule type" value="Genomic_DNA"/>
</dbReference>
<dbReference type="Gene3D" id="1.20.1440.60">
    <property type="entry name" value="23S rRNA-intervening sequence"/>
    <property type="match status" value="1"/>
</dbReference>
<dbReference type="KEGG" id="elut:CKA38_03070"/>
<reference evidence="1 2" key="1">
    <citation type="journal article" date="2018" name="Syst. Appl. Microbiol.">
        <title>Ereboglobus luteus gen. nov. sp. nov. from cockroach guts, and new insights into the oxygen relationship of the genera Opitutus and Didymococcus (Verrucomicrobia: Opitutaceae).</title>
        <authorList>
            <person name="Tegtmeier D."/>
            <person name="Belitz A."/>
            <person name="Radek R."/>
            <person name="Heimerl T."/>
            <person name="Brune A."/>
        </authorList>
    </citation>
    <scope>NUCLEOTIDE SEQUENCE [LARGE SCALE GENOMIC DNA]</scope>
    <source>
        <strain evidence="1 2">Ho45</strain>
    </source>
</reference>
<name>A0A2U8E0J2_9BACT</name>
<dbReference type="NCBIfam" id="TIGR04258">
    <property type="entry name" value="4helix_suffix"/>
    <property type="match status" value="1"/>
</dbReference>
<accession>A0A2U8E0J2</accession>
<organism evidence="1 2">
    <name type="scientific">Ereboglobus luteus</name>
    <dbReference type="NCBI Taxonomy" id="1796921"/>
    <lineage>
        <taxon>Bacteria</taxon>
        <taxon>Pseudomonadati</taxon>
        <taxon>Verrucomicrobiota</taxon>
        <taxon>Opitutia</taxon>
        <taxon>Opitutales</taxon>
        <taxon>Opitutaceae</taxon>
        <taxon>Ereboglobus</taxon>
    </lineage>
</organism>
<dbReference type="NCBIfam" id="TIGR02436">
    <property type="entry name" value="four helix bundle protein"/>
    <property type="match status" value="1"/>
</dbReference>
<dbReference type="OrthoDB" id="9796189at2"/>
<keyword evidence="2" id="KW-1185">Reference proteome</keyword>
<dbReference type="Proteomes" id="UP000244896">
    <property type="component" value="Chromosome"/>
</dbReference>
<dbReference type="RefSeq" id="WP_108824179.1">
    <property type="nucleotide sequence ID" value="NZ_CP023004.1"/>
</dbReference>
<evidence type="ECO:0000313" key="1">
    <source>
        <dbReference type="EMBL" id="AWI08373.1"/>
    </source>
</evidence>
<dbReference type="InterPro" id="IPR036583">
    <property type="entry name" value="23S_rRNA_IVS_sf"/>
</dbReference>
<dbReference type="AlphaFoldDB" id="A0A2U8E0J2"/>
<sequence>MTACPDADSDGFLPPHGGYKNLKSYSKTVIIYDGTVLFCRRFLDRDWRTTDQMVQAARSGKQNIVEGSDASGTSKETEIKLTNVARASLRELLEDYEDFLRTRDLTLWDKNSREALFVRKLGRVRNDDYGTYRGFLETRSSEVVANILICLIHQARYLLGRQISSLEKTFVSEGGIRERMTRARLEFRNKQKTASAEKRPPVK</sequence>